<proteinExistence type="predicted"/>
<evidence type="ECO:0000313" key="3">
    <source>
        <dbReference type="EMBL" id="QIZ08018.1"/>
    </source>
</evidence>
<dbReference type="Proteomes" id="UP000501868">
    <property type="component" value="Chromosome"/>
</dbReference>
<dbReference type="AlphaFoldDB" id="A0A6H1P3C1"/>
<organism evidence="3 4">
    <name type="scientific">Priestia megaterium</name>
    <name type="common">Bacillus megaterium</name>
    <dbReference type="NCBI Taxonomy" id="1404"/>
    <lineage>
        <taxon>Bacteria</taxon>
        <taxon>Bacillati</taxon>
        <taxon>Bacillota</taxon>
        <taxon>Bacilli</taxon>
        <taxon>Bacillales</taxon>
        <taxon>Bacillaceae</taxon>
        <taxon>Priestia</taxon>
    </lineage>
</organism>
<feature type="region of interest" description="Disordered" evidence="2">
    <location>
        <begin position="56"/>
        <end position="90"/>
    </location>
</feature>
<protein>
    <submittedName>
        <fullName evidence="3">Uncharacterized protein</fullName>
    </submittedName>
</protein>
<keyword evidence="1" id="KW-0175">Coiled coil</keyword>
<feature type="compositionally biased region" description="Polar residues" evidence="2">
    <location>
        <begin position="79"/>
        <end position="90"/>
    </location>
</feature>
<dbReference type="EMBL" id="CP051128">
    <property type="protein sequence ID" value="QIZ08018.1"/>
    <property type="molecule type" value="Genomic_DNA"/>
</dbReference>
<reference evidence="3 4" key="1">
    <citation type="submission" date="2020-04" db="EMBL/GenBank/DDBJ databases">
        <title>Genome-Wide Identification of 5-Methylcytosine Sites in Bacterial Genomes By High-Throughput Sequencing of MspJI Restriction Fragments.</title>
        <authorList>
            <person name="Wu V."/>
        </authorList>
    </citation>
    <scope>NUCLEOTIDE SEQUENCE [LARGE SCALE GENOMIC DNA]</scope>
    <source>
        <strain evidence="3 4">S2</strain>
    </source>
</reference>
<reference evidence="3 4" key="2">
    <citation type="submission" date="2020-04" db="EMBL/GenBank/DDBJ databases">
        <authorList>
            <person name="Fomenkov A."/>
            <person name="Anton B.P."/>
            <person name="Roberts R.J."/>
        </authorList>
    </citation>
    <scope>NUCLEOTIDE SEQUENCE [LARGE SCALE GENOMIC DNA]</scope>
    <source>
        <strain evidence="3 4">S2</strain>
    </source>
</reference>
<evidence type="ECO:0000256" key="1">
    <source>
        <dbReference type="SAM" id="Coils"/>
    </source>
</evidence>
<evidence type="ECO:0000313" key="4">
    <source>
        <dbReference type="Proteomes" id="UP000501868"/>
    </source>
</evidence>
<feature type="coiled-coil region" evidence="1">
    <location>
        <begin position="136"/>
        <end position="184"/>
    </location>
</feature>
<name>A0A6H1P3C1_PRIMG</name>
<sequence>MKENINENSVQNTDNNLENLANNLLKNPNSLDFGSLIQMATTLLKNDSLMNSVTELSKKNQNPAPPESKITEKRKKVTNDNSVQNTDNNVARDSLDLNSIMKQLATTMKNDSLLDSVTELSKKNLNATLPVSKVSEKQENGELASLSQKLENITNDILELKKELKDVKEQNSDLIKLLKKILKNNKK</sequence>
<evidence type="ECO:0000256" key="2">
    <source>
        <dbReference type="SAM" id="MobiDB-lite"/>
    </source>
</evidence>
<gene>
    <name evidence="3" type="ORF">HFZ78_15825</name>
</gene>
<accession>A0A6H1P3C1</accession>